<dbReference type="PANTHER" id="PTHR44051">
    <property type="entry name" value="GLUTATHIONE S-TRANSFERASE-RELATED"/>
    <property type="match status" value="1"/>
</dbReference>
<dbReference type="EMBL" id="RFLX01000005">
    <property type="protein sequence ID" value="RMI25410.1"/>
    <property type="molecule type" value="Genomic_DNA"/>
</dbReference>
<dbReference type="PROSITE" id="PS50404">
    <property type="entry name" value="GST_NTER"/>
    <property type="match status" value="1"/>
</dbReference>
<dbReference type="CDD" id="cd03057">
    <property type="entry name" value="GST_N_Beta"/>
    <property type="match status" value="1"/>
</dbReference>
<dbReference type="Gene3D" id="1.20.1050.10">
    <property type="match status" value="1"/>
</dbReference>
<evidence type="ECO:0000313" key="4">
    <source>
        <dbReference type="EMBL" id="RMI25410.1"/>
    </source>
</evidence>
<proteinExistence type="predicted"/>
<keyword evidence="3" id="KW-0808">Transferase</keyword>
<dbReference type="InterPro" id="IPR010987">
    <property type="entry name" value="Glutathione-S-Trfase_C-like"/>
</dbReference>
<dbReference type="PROSITE" id="PS50405">
    <property type="entry name" value="GST_CTER"/>
    <property type="match status" value="1"/>
</dbReference>
<dbReference type="PANTHER" id="PTHR44051:SF8">
    <property type="entry name" value="GLUTATHIONE S-TRANSFERASE GSTA"/>
    <property type="match status" value="1"/>
</dbReference>
<dbReference type="FunCoup" id="A0A3A9J6L7">
    <property type="interactions" value="5"/>
</dbReference>
<dbReference type="GO" id="GO:0016740">
    <property type="term" value="F:transferase activity"/>
    <property type="evidence" value="ECO:0007669"/>
    <property type="project" value="UniProtKB-KW"/>
</dbReference>
<organism evidence="3 6">
    <name type="scientific">Teichococcus wenyumeiae</name>
    <dbReference type="NCBI Taxonomy" id="2478470"/>
    <lineage>
        <taxon>Bacteria</taxon>
        <taxon>Pseudomonadati</taxon>
        <taxon>Pseudomonadota</taxon>
        <taxon>Alphaproteobacteria</taxon>
        <taxon>Acetobacterales</taxon>
        <taxon>Roseomonadaceae</taxon>
        <taxon>Roseomonas</taxon>
    </lineage>
</organism>
<dbReference type="OrthoDB" id="9813092at2"/>
<name>A0A3A9J6L7_9PROT</name>
<dbReference type="RefSeq" id="WP_120639555.1">
    <property type="nucleotide sequence ID" value="NZ_RAQU01000120.1"/>
</dbReference>
<dbReference type="Gene3D" id="3.40.30.10">
    <property type="entry name" value="Glutaredoxin"/>
    <property type="match status" value="1"/>
</dbReference>
<reference evidence="3 6" key="1">
    <citation type="submission" date="2018-09" db="EMBL/GenBank/DDBJ databases">
        <title>Roseomonas sp. nov., isolated from feces of Tibetan antelopes in the Qinghai-Tibet plateau, China.</title>
        <authorList>
            <person name="Tian Z."/>
        </authorList>
    </citation>
    <scope>NUCLEOTIDE SEQUENCE [LARGE SCALE GENOMIC DNA]</scope>
    <source>
        <strain evidence="4 5">Z23</strain>
        <strain evidence="3 6">Z24</strain>
    </source>
</reference>
<evidence type="ECO:0000313" key="5">
    <source>
        <dbReference type="Proteomes" id="UP000274097"/>
    </source>
</evidence>
<evidence type="ECO:0000259" key="2">
    <source>
        <dbReference type="PROSITE" id="PS50405"/>
    </source>
</evidence>
<evidence type="ECO:0000313" key="6">
    <source>
        <dbReference type="Proteomes" id="UP000278036"/>
    </source>
</evidence>
<dbReference type="SFLD" id="SFLDG00358">
    <property type="entry name" value="Main_(cytGST)"/>
    <property type="match status" value="1"/>
</dbReference>
<dbReference type="Proteomes" id="UP000278036">
    <property type="component" value="Unassembled WGS sequence"/>
</dbReference>
<dbReference type="AlphaFoldDB" id="A0A3A9J6L7"/>
<evidence type="ECO:0000313" key="3">
    <source>
        <dbReference type="EMBL" id="RKK02867.1"/>
    </source>
</evidence>
<feature type="domain" description="GST C-terminal" evidence="2">
    <location>
        <begin position="89"/>
        <end position="209"/>
    </location>
</feature>
<dbReference type="Pfam" id="PF13409">
    <property type="entry name" value="GST_N_2"/>
    <property type="match status" value="1"/>
</dbReference>
<comment type="caution">
    <text evidence="3">The sequence shown here is derived from an EMBL/GenBank/DDBJ whole genome shotgun (WGS) entry which is preliminary data.</text>
</comment>
<feature type="domain" description="GST N-terminal" evidence="1">
    <location>
        <begin position="1"/>
        <end position="83"/>
    </location>
</feature>
<gene>
    <name evidence="3" type="ORF">D6Z83_17495</name>
    <name evidence="4" type="ORF">EBE87_09750</name>
</gene>
<accession>A0A3A9J6L7</accession>
<sequence>MANYILYGDRRSGSSTVEMALAEIGAPFELRPVPLEGDHQLAEEYRRINPMGRIPTLVLPDGTVMTESLAILLTLADRHPEAGLLPPPGDSGRARALRWMTLAAAEFYPHVTRYDYPERFHPDPAQADVLRQRAQEMGREIWTLVEREAAPDPFILGGRFSLADIYLSALTRWMRGDEWLPGHCPRLDALPRAVAARPGAGPVWRKHFG</sequence>
<dbReference type="InterPro" id="IPR036249">
    <property type="entry name" value="Thioredoxin-like_sf"/>
</dbReference>
<dbReference type="EMBL" id="RAQU01000120">
    <property type="protein sequence ID" value="RKK02867.1"/>
    <property type="molecule type" value="Genomic_DNA"/>
</dbReference>
<keyword evidence="5" id="KW-1185">Reference proteome</keyword>
<dbReference type="InParanoid" id="A0A3A9J6L7"/>
<protein>
    <submittedName>
        <fullName evidence="3">Glutathione S-transferase family protein</fullName>
    </submittedName>
</protein>
<dbReference type="SUPFAM" id="SSF52833">
    <property type="entry name" value="Thioredoxin-like"/>
    <property type="match status" value="1"/>
</dbReference>
<dbReference type="SFLD" id="SFLDS00019">
    <property type="entry name" value="Glutathione_Transferase_(cytos"/>
    <property type="match status" value="1"/>
</dbReference>
<evidence type="ECO:0000259" key="1">
    <source>
        <dbReference type="PROSITE" id="PS50404"/>
    </source>
</evidence>
<dbReference type="Pfam" id="PF13410">
    <property type="entry name" value="GST_C_2"/>
    <property type="match status" value="1"/>
</dbReference>
<dbReference type="InterPro" id="IPR036282">
    <property type="entry name" value="Glutathione-S-Trfase_C_sf"/>
</dbReference>
<dbReference type="InterPro" id="IPR040079">
    <property type="entry name" value="Glutathione_S-Trfase"/>
</dbReference>
<dbReference type="Proteomes" id="UP000274097">
    <property type="component" value="Unassembled WGS sequence"/>
</dbReference>
<dbReference type="SUPFAM" id="SSF47616">
    <property type="entry name" value="GST C-terminal domain-like"/>
    <property type="match status" value="1"/>
</dbReference>
<dbReference type="InterPro" id="IPR004045">
    <property type="entry name" value="Glutathione_S-Trfase_N"/>
</dbReference>